<dbReference type="EMBL" id="CP076135">
    <property type="protein sequence ID" value="QWG19141.1"/>
    <property type="molecule type" value="Genomic_DNA"/>
</dbReference>
<accession>A0A975RTU1</accession>
<dbReference type="AlphaFoldDB" id="A0A975RTU1"/>
<dbReference type="PANTHER" id="PTHR43539">
    <property type="entry name" value="FLAVIN-BINDING MONOOXYGENASE-LIKE PROTEIN (AFU_ORTHOLOGUE AFUA_4G09220)"/>
    <property type="match status" value="1"/>
</dbReference>
<organism evidence="2 3">
    <name type="scientific">Bradyrhizobium sediminis</name>
    <dbReference type="NCBI Taxonomy" id="2840469"/>
    <lineage>
        <taxon>Bacteria</taxon>
        <taxon>Pseudomonadati</taxon>
        <taxon>Pseudomonadota</taxon>
        <taxon>Alphaproteobacteria</taxon>
        <taxon>Hyphomicrobiales</taxon>
        <taxon>Nitrobacteraceae</taxon>
        <taxon>Bradyrhizobium</taxon>
    </lineage>
</organism>
<dbReference type="GO" id="GO:0004497">
    <property type="term" value="F:monooxygenase activity"/>
    <property type="evidence" value="ECO:0007669"/>
    <property type="project" value="TreeGrafter"/>
</dbReference>
<dbReference type="PANTHER" id="PTHR43539:SF68">
    <property type="entry name" value="FLAVIN-BINDING MONOOXYGENASE-LIKE PROTEIN (AFU_ORTHOLOGUE AFUA_4G09220)"/>
    <property type="match status" value="1"/>
</dbReference>
<dbReference type="PRINTS" id="PR00411">
    <property type="entry name" value="PNDRDTASEI"/>
</dbReference>
<dbReference type="KEGG" id="bsei:KMZ68_04510"/>
<dbReference type="Proteomes" id="UP000680805">
    <property type="component" value="Chromosome"/>
</dbReference>
<dbReference type="InterPro" id="IPR050982">
    <property type="entry name" value="Auxin_biosynth/cation_transpt"/>
</dbReference>
<keyword evidence="1" id="KW-0560">Oxidoreductase</keyword>
<proteinExistence type="predicted"/>
<dbReference type="SUPFAM" id="SSF51905">
    <property type="entry name" value="FAD/NAD(P)-binding domain"/>
    <property type="match status" value="2"/>
</dbReference>
<dbReference type="InterPro" id="IPR036188">
    <property type="entry name" value="FAD/NAD-bd_sf"/>
</dbReference>
<dbReference type="Gene3D" id="3.50.50.60">
    <property type="entry name" value="FAD/NAD(P)-binding domain"/>
    <property type="match status" value="1"/>
</dbReference>
<sequence length="598" mass="65305">MLDKTSDLSIAAENWLAQFESALGAPGGGELKSLFVPDSFWRDALALSWTLQTINGRDAILQGLRALAPGAALVNLAIDPARAAPRKVMRAGTDCIEAIFRFETATGRGSGMLRLVPDASDGNRLKAWTLLTALEELKGFEEQLGVSRPRGQAYSRDFRGPNWLDLRKAAAEYADRDPVVLVVGGGQAGLAIAARLKQLNVDTLIVDRGLRIGDNWRRRYHALTLHNQVHVNHLPYMPFPPNWPTYIPKDKLANWLEAYAEAMELNFWTGTEFEGGSYDENEQRWTVALRRADGSKRTMHPQHVVLATGVSGIPSLPDIPTLKNFAGTVIHSSQYTDGEEWKGRKAIVVGTGNSGHDIAQDLHSSGADVTLVQRSSTLVTNIEPSAQLAYATYSEGTTEDNDLIATSMPLTLAKRTHVMLTKQSKELDQELLDGLTRVGFKLDYGDGGTGWQFKYLTRGGGYYFNVGCSDLVAGGKVGLRQFADIESFVAEGARMKNGETLAADLIVLATGYRPQEHLVRKLFGDAVVGRIGPIWGFGEGQELRNMYTRTAQPGLWFIAGSLAQCRINSKFLALQIKAIEEGLLPRVAPTAEPEAAVA</sequence>
<gene>
    <name evidence="2" type="ORF">KMZ68_04510</name>
</gene>
<dbReference type="PRINTS" id="PR00368">
    <property type="entry name" value="FADPNR"/>
</dbReference>
<name>A0A975RTU1_9BRAD</name>
<dbReference type="GO" id="GO:0050660">
    <property type="term" value="F:flavin adenine dinucleotide binding"/>
    <property type="evidence" value="ECO:0007669"/>
    <property type="project" value="TreeGrafter"/>
</dbReference>
<reference evidence="2" key="1">
    <citation type="submission" date="2021-06" db="EMBL/GenBank/DDBJ databases">
        <title>Bradyrhizobium sp. S2-11-2 Genome sequencing.</title>
        <authorList>
            <person name="Jin L."/>
        </authorList>
    </citation>
    <scope>NUCLEOTIDE SEQUENCE</scope>
    <source>
        <strain evidence="2">S2-11-2</strain>
    </source>
</reference>
<dbReference type="RefSeq" id="WP_215614684.1">
    <property type="nucleotide sequence ID" value="NZ_CP076135.1"/>
</dbReference>
<dbReference type="Pfam" id="PF13738">
    <property type="entry name" value="Pyr_redox_3"/>
    <property type="match status" value="1"/>
</dbReference>
<evidence type="ECO:0000313" key="3">
    <source>
        <dbReference type="Proteomes" id="UP000680805"/>
    </source>
</evidence>
<evidence type="ECO:0000313" key="2">
    <source>
        <dbReference type="EMBL" id="QWG19141.1"/>
    </source>
</evidence>
<evidence type="ECO:0000256" key="1">
    <source>
        <dbReference type="ARBA" id="ARBA00023002"/>
    </source>
</evidence>
<protein>
    <submittedName>
        <fullName evidence="2">NAD(P)/FAD-dependent oxidoreductase</fullName>
    </submittedName>
</protein>